<dbReference type="EMBL" id="RJQC01000002">
    <property type="protein sequence ID" value="RNM30485.1"/>
    <property type="molecule type" value="Genomic_DNA"/>
</dbReference>
<keyword evidence="5 11" id="KW-0645">Protease</keyword>
<evidence type="ECO:0000256" key="8">
    <source>
        <dbReference type="ARBA" id="ARBA00022989"/>
    </source>
</evidence>
<evidence type="ECO:0000256" key="1">
    <source>
        <dbReference type="ARBA" id="ARBA00004651"/>
    </source>
</evidence>
<comment type="caution">
    <text evidence="11">The sequence shown here is derived from an EMBL/GenBank/DDBJ whole genome shotgun (WGS) entry which is preliminary data.</text>
</comment>
<dbReference type="GO" id="GO:0008233">
    <property type="term" value="F:peptidase activity"/>
    <property type="evidence" value="ECO:0007669"/>
    <property type="project" value="UniProtKB-KW"/>
</dbReference>
<name>A0A3N0I0A9_9FIRM</name>
<dbReference type="GO" id="GO:0005886">
    <property type="term" value="C:plasma membrane"/>
    <property type="evidence" value="ECO:0007669"/>
    <property type="project" value="UniProtKB-SubCell"/>
</dbReference>
<evidence type="ECO:0000256" key="4">
    <source>
        <dbReference type="ARBA" id="ARBA00022475"/>
    </source>
</evidence>
<dbReference type="Pfam" id="PF13367">
    <property type="entry name" value="PrsW-protease"/>
    <property type="match status" value="1"/>
</dbReference>
<feature type="transmembrane region" description="Helical" evidence="10">
    <location>
        <begin position="130"/>
        <end position="153"/>
    </location>
</feature>
<feature type="transmembrane region" description="Helical" evidence="10">
    <location>
        <begin position="6"/>
        <end position="26"/>
    </location>
</feature>
<dbReference type="PANTHER" id="PTHR36844:SF1">
    <property type="entry name" value="PROTEASE PRSW"/>
    <property type="match status" value="1"/>
</dbReference>
<evidence type="ECO:0000313" key="12">
    <source>
        <dbReference type="Proteomes" id="UP000276568"/>
    </source>
</evidence>
<keyword evidence="4" id="KW-1003">Cell membrane</keyword>
<accession>A0A3N0I0A9</accession>
<keyword evidence="6 10" id="KW-0812">Transmembrane</keyword>
<feature type="transmembrane region" description="Helical" evidence="10">
    <location>
        <begin position="68"/>
        <end position="87"/>
    </location>
</feature>
<dbReference type="OrthoDB" id="5504276at2"/>
<dbReference type="AlphaFoldDB" id="A0A3N0I0A9"/>
<proteinExistence type="inferred from homology"/>
<keyword evidence="12" id="KW-1185">Reference proteome</keyword>
<evidence type="ECO:0000256" key="6">
    <source>
        <dbReference type="ARBA" id="ARBA00022692"/>
    </source>
</evidence>
<keyword evidence="7" id="KW-0378">Hydrolase</keyword>
<feature type="transmembrane region" description="Helical" evidence="10">
    <location>
        <begin position="99"/>
        <end position="124"/>
    </location>
</feature>
<evidence type="ECO:0000256" key="5">
    <source>
        <dbReference type="ARBA" id="ARBA00022670"/>
    </source>
</evidence>
<organism evidence="11 12">
    <name type="scientific">Absicoccus porci</name>
    <dbReference type="NCBI Taxonomy" id="2486576"/>
    <lineage>
        <taxon>Bacteria</taxon>
        <taxon>Bacillati</taxon>
        <taxon>Bacillota</taxon>
        <taxon>Erysipelotrichia</taxon>
        <taxon>Erysipelotrichales</taxon>
        <taxon>Erysipelotrichaceae</taxon>
        <taxon>Absicoccus</taxon>
    </lineage>
</organism>
<dbReference type="PIRSF" id="PIRSF016933">
    <property type="entry name" value="PrsW"/>
    <property type="match status" value="1"/>
</dbReference>
<keyword evidence="9 10" id="KW-0472">Membrane</keyword>
<evidence type="ECO:0000313" key="11">
    <source>
        <dbReference type="EMBL" id="RNM30485.1"/>
    </source>
</evidence>
<gene>
    <name evidence="11" type="ORF">EDX97_06765</name>
</gene>
<dbReference type="RefSeq" id="WP_128520395.1">
    <property type="nucleotide sequence ID" value="NZ_JALFCT010000047.1"/>
</dbReference>
<comment type="subcellular location">
    <subcellularLocation>
        <location evidence="1">Cell membrane</location>
        <topology evidence="1">Multi-pass membrane protein</topology>
    </subcellularLocation>
</comment>
<evidence type="ECO:0000256" key="7">
    <source>
        <dbReference type="ARBA" id="ARBA00022801"/>
    </source>
</evidence>
<dbReference type="InterPro" id="IPR023596">
    <property type="entry name" value="Peptidase_PrsW_arch/bac"/>
</dbReference>
<feature type="transmembrane region" description="Helical" evidence="10">
    <location>
        <begin position="38"/>
        <end position="56"/>
    </location>
</feature>
<keyword evidence="8 10" id="KW-1133">Transmembrane helix</keyword>
<evidence type="ECO:0000256" key="10">
    <source>
        <dbReference type="SAM" id="Phobius"/>
    </source>
</evidence>
<sequence>MFLFYGPRILLLAAVLPAIYLLIKVYQLDRMEREPVDLIVKLVIYGMIATALAALIEDALMDKATSNFVAYFGVVGCTEEGLKYLFVNHGTWKSREFNCLFDGIVYCISVSLGFALMENILYVFNYGLSVAWVRAITAIPGHACFGIFMGVWYGMAKKAQDRAQYGRSTLYRIMAFIIPVLIHGTYDYLATSDNYWFFLFIVLLFFVSYRLVIHQSNNDQYI</sequence>
<dbReference type="InterPro" id="IPR026898">
    <property type="entry name" value="PrsW"/>
</dbReference>
<reference evidence="11 12" key="1">
    <citation type="submission" date="2018-11" db="EMBL/GenBank/DDBJ databases">
        <title>Clostridium sp. nov., a member of the family Erysipelotrichaceae isolated from pig faeces.</title>
        <authorList>
            <person name="Chang Y.-H."/>
        </authorList>
    </citation>
    <scope>NUCLEOTIDE SEQUENCE [LARGE SCALE GENOMIC DNA]</scope>
    <source>
        <strain evidence="11 12">YH-panp20</strain>
    </source>
</reference>
<evidence type="ECO:0000256" key="3">
    <source>
        <dbReference type="ARBA" id="ARBA00018997"/>
    </source>
</evidence>
<evidence type="ECO:0000256" key="9">
    <source>
        <dbReference type="ARBA" id="ARBA00023136"/>
    </source>
</evidence>
<feature type="transmembrane region" description="Helical" evidence="10">
    <location>
        <begin position="195"/>
        <end position="213"/>
    </location>
</feature>
<evidence type="ECO:0000256" key="2">
    <source>
        <dbReference type="ARBA" id="ARBA00009165"/>
    </source>
</evidence>
<comment type="similarity">
    <text evidence="2">Belongs to the protease PrsW family.</text>
</comment>
<feature type="transmembrane region" description="Helical" evidence="10">
    <location>
        <begin position="169"/>
        <end position="189"/>
    </location>
</feature>
<dbReference type="GO" id="GO:0006508">
    <property type="term" value="P:proteolysis"/>
    <property type="evidence" value="ECO:0007669"/>
    <property type="project" value="UniProtKB-KW"/>
</dbReference>
<dbReference type="PANTHER" id="PTHR36844">
    <property type="entry name" value="PROTEASE PRSW"/>
    <property type="match status" value="1"/>
</dbReference>
<protein>
    <recommendedName>
        <fullName evidence="3">Protease PrsW</fullName>
    </recommendedName>
</protein>
<dbReference type="Proteomes" id="UP000276568">
    <property type="component" value="Unassembled WGS sequence"/>
</dbReference>